<comment type="caution">
    <text evidence="2">The sequence shown here is derived from an EMBL/GenBank/DDBJ whole genome shotgun (WGS) entry which is preliminary data.</text>
</comment>
<dbReference type="EMBL" id="JANLCK010000003">
    <property type="protein sequence ID" value="MCS5725620.1"/>
    <property type="molecule type" value="Genomic_DNA"/>
</dbReference>
<reference evidence="2" key="1">
    <citation type="submission" date="2022-08" db="EMBL/GenBank/DDBJ databases">
        <authorList>
            <person name="Deng Y."/>
            <person name="Han X.-F."/>
            <person name="Zhang Y.-Q."/>
        </authorList>
    </citation>
    <scope>NUCLEOTIDE SEQUENCE</scope>
    <source>
        <strain evidence="2">CPCC 203407</strain>
    </source>
</reference>
<dbReference type="AlphaFoldDB" id="A0AA41XH35"/>
<evidence type="ECO:0000313" key="3">
    <source>
        <dbReference type="Proteomes" id="UP001165587"/>
    </source>
</evidence>
<feature type="chain" id="PRO_5041392931" evidence="1">
    <location>
        <begin position="40"/>
        <end position="873"/>
    </location>
</feature>
<accession>A0AA41XH35</accession>
<dbReference type="Proteomes" id="UP001165587">
    <property type="component" value="Unassembled WGS sequence"/>
</dbReference>
<protein>
    <submittedName>
        <fullName evidence="2">Uncharacterized protein</fullName>
    </submittedName>
</protein>
<evidence type="ECO:0000256" key="1">
    <source>
        <dbReference type="SAM" id="SignalP"/>
    </source>
</evidence>
<name>A0AA41XH35_9MICO</name>
<evidence type="ECO:0000313" key="2">
    <source>
        <dbReference type="EMBL" id="MCS5725620.1"/>
    </source>
</evidence>
<keyword evidence="1" id="KW-0732">Signal</keyword>
<dbReference type="RefSeq" id="WP_259526158.1">
    <property type="nucleotide sequence ID" value="NZ_JANLCK010000003.1"/>
</dbReference>
<feature type="signal peptide" evidence="1">
    <location>
        <begin position="1"/>
        <end position="39"/>
    </location>
</feature>
<keyword evidence="3" id="KW-1185">Reference proteome</keyword>
<gene>
    <name evidence="2" type="ORF">N1028_06890</name>
</gene>
<sequence length="873" mass="92093">MMGRSRVHRFVASAAAFFVVLSGLTAISLAVSEPEPASAANAADFNPGNIISDANFFNGNAMNAGVIQNFLNNQVPSCASGATCLKSYTQTTWTRAADPMCNTYQGAANESSATIIAKVGQACNISQAVLLVLLQKEQSLITSTNPSARQYAAATGFACPDTAPCDAEYSGFYNQVYKAAWQYKRYSNPPGTSAFFTWIPVGKYSNIPYHPDANCGTSPVLVQNRATAGLYYYTPYQPNATAMSDIYGGQNDGCSSYGNRNFWRLYTDWFGNPTLSNAKHGALDEAFGVLNGVQVTGWAVDPSTPNPTSIYVSVDGKGGSYPADKPLNWIEGLYPGLGQNHGYSQFVKTTPGRHEVCVSQANGVSLGCKTVTTPSDTRAAASVDLVEGVVGGVRLKGWSVNKQSGAQTYLWVNVDGKGRAYKVDQKLSWTPTLYPGVGNTHGFDVVAAASPGLHNICAYGVDSILLGCYKVTVPPNEAGAFQSATGVLGGIKVDGWTLDKRSTAATYIWIDVNGTGRPFRANKASDAAASAYPSAGRNHGYSETIPAKPGTYKVCAYGTLENTAYGCKSVTVPFNEVGFLDSVEPVLGGVNVSGWSLVQGSKASTYVWITVDGAGGGPIRANKPLPWINQLYPGLGANHGFSGFVSVPAGKHTICAIGTSEQAKIGCKEVTVPSSGAASLDSLTTSKLKISLTGWAVDRLSKNPTWLWVNVDGVGRPYKVDKPLSWIDNYFKGVGPNHGFAIDIPASAGLHEVCVWHSFDNQSLGCRTVDVPSDGAASIDSVTGVKGGVAIKGWSVDRTSTATTYIWVQVDGGNGGPVKADKPLSWIDAYFPGVGPNHGIDTVVPAAPGNRRVCITATFDNRNLGCYTVTVPS</sequence>
<proteinExistence type="predicted"/>
<organism evidence="2 3">
    <name type="scientific">Herbiconiux oxytropis</name>
    <dbReference type="NCBI Taxonomy" id="2970915"/>
    <lineage>
        <taxon>Bacteria</taxon>
        <taxon>Bacillati</taxon>
        <taxon>Actinomycetota</taxon>
        <taxon>Actinomycetes</taxon>
        <taxon>Micrococcales</taxon>
        <taxon>Microbacteriaceae</taxon>
        <taxon>Herbiconiux</taxon>
    </lineage>
</organism>